<name>H5SEQ9_9CHLR</name>
<evidence type="ECO:0000259" key="2">
    <source>
        <dbReference type="Pfam" id="PF16158"/>
    </source>
</evidence>
<protein>
    <recommendedName>
        <fullName evidence="2">Nbr1 FW domain-containing protein</fullName>
    </recommendedName>
</protein>
<keyword evidence="1" id="KW-0732">Signal</keyword>
<gene>
    <name evidence="3" type="ORF">HGMM_F17E05C05</name>
</gene>
<evidence type="ECO:0000313" key="3">
    <source>
        <dbReference type="EMBL" id="BAL54645.1"/>
    </source>
</evidence>
<proteinExistence type="predicted"/>
<dbReference type="Pfam" id="PF16158">
    <property type="entry name" value="N_BRCA1_IG"/>
    <property type="match status" value="1"/>
</dbReference>
<dbReference type="PROSITE" id="PS51257">
    <property type="entry name" value="PROKAR_LIPOPROTEIN"/>
    <property type="match status" value="1"/>
</dbReference>
<dbReference type="EMBL" id="AP011696">
    <property type="protein sequence ID" value="BAL54645.1"/>
    <property type="molecule type" value="Genomic_DNA"/>
</dbReference>
<organism evidence="3">
    <name type="scientific">uncultured Chloroflexota bacterium</name>
    <dbReference type="NCBI Taxonomy" id="166587"/>
    <lineage>
        <taxon>Bacteria</taxon>
        <taxon>Bacillati</taxon>
        <taxon>Chloroflexota</taxon>
        <taxon>environmental samples</taxon>
    </lineage>
</organism>
<accession>H5SEQ9</accession>
<dbReference type="InterPro" id="IPR032350">
    <property type="entry name" value="Nbr1_FW"/>
</dbReference>
<dbReference type="Gene3D" id="2.60.40.10">
    <property type="entry name" value="Immunoglobulins"/>
    <property type="match status" value="1"/>
</dbReference>
<sequence>MILKKALRPLIFLMVFSLSACTLGQSAPPAPTPIDPAAVLTQAAQMVFSAMTQTAQAWTPTPQPTETPIPSPTAIASPAPLGSPFPTLAPFLTGTPALTALPTFGAPIEQPTSLAVGCNNSEYAGYTNPPRGVVVKPGQQFLKIWRLKNIGTCTWDEGYRLAYAGGDGNMGAAPFVIQNKNDFVKPGEVKDLGVTLTAPNVEKDYGSCWRMQDDQGNFFGVTVCAWFTVKK</sequence>
<dbReference type="CDD" id="cd14947">
    <property type="entry name" value="NBR1_like"/>
    <property type="match status" value="1"/>
</dbReference>
<evidence type="ECO:0000256" key="1">
    <source>
        <dbReference type="SAM" id="SignalP"/>
    </source>
</evidence>
<dbReference type="PANTHER" id="PTHR20930:SF0">
    <property type="entry name" value="PROTEIN ILRUN"/>
    <property type="match status" value="1"/>
</dbReference>
<dbReference type="PANTHER" id="PTHR20930">
    <property type="entry name" value="OVARIAN CARCINOMA ANTIGEN CA125-RELATED"/>
    <property type="match status" value="1"/>
</dbReference>
<feature type="signal peptide" evidence="1">
    <location>
        <begin position="1"/>
        <end position="20"/>
    </location>
</feature>
<feature type="domain" description="Nbr1 FW" evidence="2">
    <location>
        <begin position="130"/>
        <end position="224"/>
    </location>
</feature>
<dbReference type="InterPro" id="IPR013783">
    <property type="entry name" value="Ig-like_fold"/>
</dbReference>
<reference evidence="3" key="2">
    <citation type="journal article" date="2012" name="PLoS ONE">
        <title>A Deeply Branching Thermophilic Bacterium with an Ancient Acetyl-CoA Pathway Dominates a Subsurface Ecosystem.</title>
        <authorList>
            <person name="Takami H."/>
            <person name="Noguchi H."/>
            <person name="Takaki Y."/>
            <person name="Uchiyama I."/>
            <person name="Toyoda A."/>
            <person name="Nishi S."/>
            <person name="Chee G.-J."/>
            <person name="Arai W."/>
            <person name="Nunoura T."/>
            <person name="Itoh T."/>
            <person name="Hattori M."/>
            <person name="Takai K."/>
        </authorList>
    </citation>
    <scope>NUCLEOTIDE SEQUENCE</scope>
</reference>
<reference evidence="3" key="1">
    <citation type="journal article" date="2005" name="Environ. Microbiol.">
        <title>Genetic and functional properties of uncultivated thermophilic crenarchaeotes from a subsurface gold mine as revealed by analysis of genome fragments.</title>
        <authorList>
            <person name="Nunoura T."/>
            <person name="Hirayama H."/>
            <person name="Takami H."/>
            <person name="Oida H."/>
            <person name="Nishi S."/>
            <person name="Shimamura S."/>
            <person name="Suzuki Y."/>
            <person name="Inagaki F."/>
            <person name="Takai K."/>
            <person name="Nealson K.H."/>
            <person name="Horikoshi K."/>
        </authorList>
    </citation>
    <scope>NUCLEOTIDE SEQUENCE</scope>
</reference>
<feature type="chain" id="PRO_5003598074" description="Nbr1 FW domain-containing protein" evidence="1">
    <location>
        <begin position="21"/>
        <end position="231"/>
    </location>
</feature>
<dbReference type="AlphaFoldDB" id="H5SEQ9"/>